<sequence length="327" mass="36065">MDELQRRLLEQGEDASIILTTNSQGKCQTSIYNIHGLRVTGLTAFAESNVPMNILSKIVAGHASVLMTFYYLKHSTAHVSEILSEAHQKIHTISSDEFRKSLKEASIDNLKRKVVANEDYTLDEISSSSLQPDQFFDVGVGLCPKGGAACAEGTRRVGGRYSPVKGGPRNCVQCRFLISGEPWLIPLTLKQQHLIAKTQTLTARHKELDQQSEEAKIARLEAKKAGDTAELTRCRQALKALENEIETTEAHLHDRFADITAVHSLIKSIRELPNSGGGENLPALIAHENFSDHGYGEGTRFQQLDTVLNRPVFTGGQNSRRIACYGT</sequence>
<keyword evidence="3" id="KW-1185">Reference proteome</keyword>
<keyword evidence="1" id="KW-0175">Coiled coil</keyword>
<dbReference type="AlphaFoldDB" id="A0A2T0W684"/>
<evidence type="ECO:0008006" key="4">
    <source>
        <dbReference type="Google" id="ProtNLM"/>
    </source>
</evidence>
<dbReference type="Proteomes" id="UP000238392">
    <property type="component" value="Unassembled WGS sequence"/>
</dbReference>
<protein>
    <recommendedName>
        <fullName evidence="4">Phage integrase family protein</fullName>
    </recommendedName>
</protein>
<organism evidence="2 3">
    <name type="scientific">Donghicola tyrosinivorans</name>
    <dbReference type="NCBI Taxonomy" id="1652492"/>
    <lineage>
        <taxon>Bacteria</taxon>
        <taxon>Pseudomonadati</taxon>
        <taxon>Pseudomonadota</taxon>
        <taxon>Alphaproteobacteria</taxon>
        <taxon>Rhodobacterales</taxon>
        <taxon>Roseobacteraceae</taxon>
        <taxon>Donghicola</taxon>
    </lineage>
</organism>
<gene>
    <name evidence="2" type="ORF">CLV74_1531</name>
</gene>
<dbReference type="OrthoDB" id="2077978at2"/>
<proteinExistence type="predicted"/>
<comment type="caution">
    <text evidence="2">The sequence shown here is derived from an EMBL/GenBank/DDBJ whole genome shotgun (WGS) entry which is preliminary data.</text>
</comment>
<dbReference type="EMBL" id="PVTQ01000053">
    <property type="protein sequence ID" value="PRY82202.1"/>
    <property type="molecule type" value="Genomic_DNA"/>
</dbReference>
<evidence type="ECO:0000313" key="2">
    <source>
        <dbReference type="EMBL" id="PRY82202.1"/>
    </source>
</evidence>
<name>A0A2T0W684_9RHOB</name>
<accession>A0A2T0W684</accession>
<evidence type="ECO:0000256" key="1">
    <source>
        <dbReference type="SAM" id="Coils"/>
    </source>
</evidence>
<reference evidence="2 3" key="1">
    <citation type="submission" date="2018-03" db="EMBL/GenBank/DDBJ databases">
        <title>Genomic Encyclopedia of Archaeal and Bacterial Type Strains, Phase II (KMG-II): from individual species to whole genera.</title>
        <authorList>
            <person name="Goeker M."/>
        </authorList>
    </citation>
    <scope>NUCLEOTIDE SEQUENCE [LARGE SCALE GENOMIC DNA]</scope>
    <source>
        <strain evidence="2 3">DSM 100212</strain>
    </source>
</reference>
<feature type="coiled-coil region" evidence="1">
    <location>
        <begin position="203"/>
        <end position="251"/>
    </location>
</feature>
<evidence type="ECO:0000313" key="3">
    <source>
        <dbReference type="Proteomes" id="UP000238392"/>
    </source>
</evidence>
<dbReference type="RefSeq" id="WP_146135017.1">
    <property type="nucleotide sequence ID" value="NZ_PVTQ01000053.1"/>
</dbReference>